<gene>
    <name evidence="1" type="ORF">FKG94_26935</name>
</gene>
<evidence type="ECO:0000313" key="1">
    <source>
        <dbReference type="EMBL" id="TQV66730.1"/>
    </source>
</evidence>
<dbReference type="SUPFAM" id="SSF51161">
    <property type="entry name" value="Trimeric LpxA-like enzymes"/>
    <property type="match status" value="1"/>
</dbReference>
<dbReference type="Proteomes" id="UP000319732">
    <property type="component" value="Unassembled WGS sequence"/>
</dbReference>
<accession>A0A545SP16</accession>
<keyword evidence="2" id="KW-1185">Reference proteome</keyword>
<reference evidence="1 2" key="1">
    <citation type="submission" date="2019-06" db="EMBL/GenBank/DDBJ databases">
        <title>Whole genome sequence for Cellvibrionaceae sp. R142.</title>
        <authorList>
            <person name="Wang G."/>
        </authorList>
    </citation>
    <scope>NUCLEOTIDE SEQUENCE [LARGE SCALE GENOMIC DNA]</scope>
    <source>
        <strain evidence="1 2">R142</strain>
    </source>
</reference>
<dbReference type="PANTHER" id="PTHR13061:SF29">
    <property type="entry name" value="GAMMA CARBONIC ANHYDRASE-LIKE 1, MITOCHONDRIAL-RELATED"/>
    <property type="match status" value="1"/>
</dbReference>
<keyword evidence="1" id="KW-0808">Transferase</keyword>
<dbReference type="AlphaFoldDB" id="A0A545SP16"/>
<evidence type="ECO:0000313" key="2">
    <source>
        <dbReference type="Proteomes" id="UP000319732"/>
    </source>
</evidence>
<dbReference type="PANTHER" id="PTHR13061">
    <property type="entry name" value="DYNACTIN SUBUNIT P25"/>
    <property type="match status" value="1"/>
</dbReference>
<dbReference type="GO" id="GO:0016740">
    <property type="term" value="F:transferase activity"/>
    <property type="evidence" value="ECO:0007669"/>
    <property type="project" value="UniProtKB-KW"/>
</dbReference>
<dbReference type="Pfam" id="PF00132">
    <property type="entry name" value="Hexapep"/>
    <property type="match status" value="1"/>
</dbReference>
<comment type="caution">
    <text evidence="1">The sequence shown here is derived from an EMBL/GenBank/DDBJ whole genome shotgun (WGS) entry which is preliminary data.</text>
</comment>
<sequence length="209" mass="22238">MSVYSIDNLTPVVDPSAYVHPSAVLIGDVIIGAEVYIGPLASLRGDMGRIVIGQGANVQDTCVVHTFPGKDCTVHACGHIGHGAVLHGCDIGANSLVGMNTVIMDDARIGDECIVGACSFVKARFAAPARSLIAGSPAVIRRQVSDAEIAWKTKGTEQYRQLAQRCRAGLRETEPLVAVEPGRRRLHAGDYQTLADTLKNGENNNHELK</sequence>
<dbReference type="CDD" id="cd04745">
    <property type="entry name" value="LbH_paaY_like"/>
    <property type="match status" value="1"/>
</dbReference>
<protein>
    <submittedName>
        <fullName evidence="1">Transferase hexapeptide repeat family protein</fullName>
    </submittedName>
</protein>
<dbReference type="EMBL" id="VHSG01000039">
    <property type="protein sequence ID" value="TQV66730.1"/>
    <property type="molecule type" value="Genomic_DNA"/>
</dbReference>
<organism evidence="1 2">
    <name type="scientific">Exilibacterium tricleocarpae</name>
    <dbReference type="NCBI Taxonomy" id="2591008"/>
    <lineage>
        <taxon>Bacteria</taxon>
        <taxon>Pseudomonadati</taxon>
        <taxon>Pseudomonadota</taxon>
        <taxon>Gammaproteobacteria</taxon>
        <taxon>Cellvibrionales</taxon>
        <taxon>Cellvibrionaceae</taxon>
        <taxon>Exilibacterium</taxon>
    </lineage>
</organism>
<dbReference type="OrthoDB" id="9803036at2"/>
<dbReference type="InterPro" id="IPR011004">
    <property type="entry name" value="Trimer_LpxA-like_sf"/>
</dbReference>
<dbReference type="Gene3D" id="2.160.10.10">
    <property type="entry name" value="Hexapeptide repeat proteins"/>
    <property type="match status" value="1"/>
</dbReference>
<name>A0A545SP16_9GAMM</name>
<proteinExistence type="predicted"/>
<dbReference type="RefSeq" id="WP_142930052.1">
    <property type="nucleotide sequence ID" value="NZ_ML660115.1"/>
</dbReference>
<dbReference type="InterPro" id="IPR050484">
    <property type="entry name" value="Transf_Hexapept/Carb_Anhydrase"/>
</dbReference>
<dbReference type="InterPro" id="IPR001451">
    <property type="entry name" value="Hexapep"/>
</dbReference>